<dbReference type="Pfam" id="PF04230">
    <property type="entry name" value="PS_pyruv_trans"/>
    <property type="match status" value="1"/>
</dbReference>
<comment type="caution">
    <text evidence="2">The sequence shown here is derived from an EMBL/GenBank/DDBJ whole genome shotgun (WGS) entry which is preliminary data.</text>
</comment>
<proteinExistence type="predicted"/>
<evidence type="ECO:0000313" key="2">
    <source>
        <dbReference type="EMBL" id="MFC7267788.1"/>
    </source>
</evidence>
<dbReference type="EMBL" id="JBHTBE010000001">
    <property type="protein sequence ID" value="MFC7267788.1"/>
    <property type="molecule type" value="Genomic_DNA"/>
</dbReference>
<evidence type="ECO:0000313" key="3">
    <source>
        <dbReference type="Proteomes" id="UP001596507"/>
    </source>
</evidence>
<sequence>MSADDERKRTVKIAMCGLVKSENLGEMFIARSLEHLIVDGAGTADPAVEIEYVEVDLLGRNDEIFEIPDARERRLRNYYQYSEKGSRTEKLFLDLQRRGRKAQNKTVQNLIARARHTVWTYGRNYRKRLSSYFDMKLEGVDYIVIDGAGLLEYSYNEYHWSLLLISEYAERHGLEVVYNAIGRAGAFDERDFGSTILKRALRSPAVKYISARDNVDAVQACAGPGHEVKLLADSAFWMKEAYGLDTTVERTKIGIGLIRGNSLQGYGVDFGAKEWTALFAGIANVLRDRGYEFEFFTNGLPGDVTLGKRVLKKLGLPDSYLVERPVDDRVLVDTINGYEAIITCRMHSSIAAFTMGVPSVILSWNDKVEKLMEIIGYPERAIKQKDFRAEFIVDAMEKAKAEGIDPALLGAMKDKAKESVDDYLPRILAARH</sequence>
<keyword evidence="3" id="KW-1185">Reference proteome</keyword>
<dbReference type="GO" id="GO:0016740">
    <property type="term" value="F:transferase activity"/>
    <property type="evidence" value="ECO:0007669"/>
    <property type="project" value="UniProtKB-KW"/>
</dbReference>
<feature type="domain" description="Polysaccharide pyruvyl transferase" evidence="1">
    <location>
        <begin position="54"/>
        <end position="365"/>
    </location>
</feature>
<protein>
    <submittedName>
        <fullName evidence="2">Polysaccharide pyruvyl transferase family protein</fullName>
    </submittedName>
</protein>
<dbReference type="InterPro" id="IPR007345">
    <property type="entry name" value="Polysacch_pyruvyl_Trfase"/>
</dbReference>
<dbReference type="PANTHER" id="PTHR36836:SF1">
    <property type="entry name" value="COLANIC ACID BIOSYNTHESIS PROTEIN WCAK"/>
    <property type="match status" value="1"/>
</dbReference>
<evidence type="ECO:0000259" key="1">
    <source>
        <dbReference type="Pfam" id="PF04230"/>
    </source>
</evidence>
<name>A0ABW2H9N2_9MICO</name>
<dbReference type="Proteomes" id="UP001596507">
    <property type="component" value="Unassembled WGS sequence"/>
</dbReference>
<gene>
    <name evidence="2" type="ORF">ACFQRL_02305</name>
</gene>
<keyword evidence="2" id="KW-0808">Transferase</keyword>
<accession>A0ABW2H9N2</accession>
<dbReference type="RefSeq" id="WP_262872717.1">
    <property type="nucleotide sequence ID" value="NZ_BAABKW010000018.1"/>
</dbReference>
<organism evidence="2 3">
    <name type="scientific">Microbacterium fluvii</name>
    <dbReference type="NCBI Taxonomy" id="415215"/>
    <lineage>
        <taxon>Bacteria</taxon>
        <taxon>Bacillati</taxon>
        <taxon>Actinomycetota</taxon>
        <taxon>Actinomycetes</taxon>
        <taxon>Micrococcales</taxon>
        <taxon>Microbacteriaceae</taxon>
        <taxon>Microbacterium</taxon>
    </lineage>
</organism>
<reference evidence="3" key="1">
    <citation type="journal article" date="2019" name="Int. J. Syst. Evol. Microbiol.">
        <title>The Global Catalogue of Microorganisms (GCM) 10K type strain sequencing project: providing services to taxonomists for standard genome sequencing and annotation.</title>
        <authorList>
            <consortium name="The Broad Institute Genomics Platform"/>
            <consortium name="The Broad Institute Genome Sequencing Center for Infectious Disease"/>
            <person name="Wu L."/>
            <person name="Ma J."/>
        </authorList>
    </citation>
    <scope>NUCLEOTIDE SEQUENCE [LARGE SCALE GENOMIC DNA]</scope>
    <source>
        <strain evidence="3">CGMCC 1.15772</strain>
    </source>
</reference>
<dbReference type="PANTHER" id="PTHR36836">
    <property type="entry name" value="COLANIC ACID BIOSYNTHESIS PROTEIN WCAK"/>
    <property type="match status" value="1"/>
</dbReference>